<dbReference type="SUPFAM" id="SSF53254">
    <property type="entry name" value="Phosphoglycerate mutase-like"/>
    <property type="match status" value="1"/>
</dbReference>
<dbReference type="EMBL" id="JBHUEM010000055">
    <property type="protein sequence ID" value="MFD1739605.1"/>
    <property type="molecule type" value="Genomic_DNA"/>
</dbReference>
<reference evidence="3" key="1">
    <citation type="journal article" date="2019" name="Int. J. Syst. Evol. Microbiol.">
        <title>The Global Catalogue of Microorganisms (GCM) 10K type strain sequencing project: providing services to taxonomists for standard genome sequencing and annotation.</title>
        <authorList>
            <consortium name="The Broad Institute Genomics Platform"/>
            <consortium name="The Broad Institute Genome Sequencing Center for Infectious Disease"/>
            <person name="Wu L."/>
            <person name="Ma J."/>
        </authorList>
    </citation>
    <scope>NUCLEOTIDE SEQUENCE [LARGE SCALE GENOMIC DNA]</scope>
    <source>
        <strain evidence="3">CCUG 49339</strain>
    </source>
</reference>
<proteinExistence type="predicted"/>
<dbReference type="SMART" id="SM00855">
    <property type="entry name" value="PGAM"/>
    <property type="match status" value="1"/>
</dbReference>
<evidence type="ECO:0000313" key="3">
    <source>
        <dbReference type="Proteomes" id="UP001597214"/>
    </source>
</evidence>
<dbReference type="InterPro" id="IPR029033">
    <property type="entry name" value="His_PPase_superfam"/>
</dbReference>
<dbReference type="PIRSF" id="PIRSF000709">
    <property type="entry name" value="6PFK_2-Ptase"/>
    <property type="match status" value="1"/>
</dbReference>
<dbReference type="Pfam" id="PF00300">
    <property type="entry name" value="His_Phos_1"/>
    <property type="match status" value="1"/>
</dbReference>
<organism evidence="2 3">
    <name type="scientific">Bacillus salitolerans</name>
    <dbReference type="NCBI Taxonomy" id="1437434"/>
    <lineage>
        <taxon>Bacteria</taxon>
        <taxon>Bacillati</taxon>
        <taxon>Bacillota</taxon>
        <taxon>Bacilli</taxon>
        <taxon>Bacillales</taxon>
        <taxon>Bacillaceae</taxon>
        <taxon>Bacillus</taxon>
    </lineage>
</organism>
<dbReference type="InterPro" id="IPR013078">
    <property type="entry name" value="His_Pase_superF_clade-1"/>
</dbReference>
<name>A0ABW4LWQ9_9BACI</name>
<evidence type="ECO:0000256" key="1">
    <source>
        <dbReference type="ARBA" id="ARBA00022801"/>
    </source>
</evidence>
<accession>A0ABW4LWQ9</accession>
<gene>
    <name evidence="2" type="ORF">ACFSCX_24280</name>
</gene>
<dbReference type="PROSITE" id="PS00175">
    <property type="entry name" value="PG_MUTASE"/>
    <property type="match status" value="1"/>
</dbReference>
<dbReference type="PANTHER" id="PTHR46517">
    <property type="entry name" value="FRUCTOSE-2,6-BISPHOSPHATASE TIGAR"/>
    <property type="match status" value="1"/>
</dbReference>
<protein>
    <submittedName>
        <fullName evidence="2">Histidine phosphatase family protein</fullName>
    </submittedName>
</protein>
<comment type="caution">
    <text evidence="2">The sequence shown here is derived from an EMBL/GenBank/DDBJ whole genome shotgun (WGS) entry which is preliminary data.</text>
</comment>
<dbReference type="InterPro" id="IPR051695">
    <property type="entry name" value="Phosphoglycerate_Mutase"/>
</dbReference>
<dbReference type="PANTHER" id="PTHR46517:SF1">
    <property type="entry name" value="FRUCTOSE-2,6-BISPHOSPHATASE TIGAR"/>
    <property type="match status" value="1"/>
</dbReference>
<keyword evidence="3" id="KW-1185">Reference proteome</keyword>
<sequence length="175" mass="19855">MIYVIRHGQTDLNKERRMQGRSGLPLNATGLEQAELLREKLSGITFDYVYSSPQVRAIQTAELVTGMKAVVDDRLNVFDLGEADRLHVSEVQRVGVLPDSNVYHGVEDPTRFVKRVFQFMSELENRFCNQELNILLSGHRCTTGCIGAYFEGLPEDGNLLKYSSDTGEYKVFQFK</sequence>
<dbReference type="RefSeq" id="WP_377930846.1">
    <property type="nucleotide sequence ID" value="NZ_JBHUEM010000055.1"/>
</dbReference>
<evidence type="ECO:0000313" key="2">
    <source>
        <dbReference type="EMBL" id="MFD1739605.1"/>
    </source>
</evidence>
<dbReference type="Proteomes" id="UP001597214">
    <property type="component" value="Unassembled WGS sequence"/>
</dbReference>
<dbReference type="CDD" id="cd07067">
    <property type="entry name" value="HP_PGM_like"/>
    <property type="match status" value="1"/>
</dbReference>
<dbReference type="Gene3D" id="3.40.50.1240">
    <property type="entry name" value="Phosphoglycerate mutase-like"/>
    <property type="match status" value="1"/>
</dbReference>
<dbReference type="InterPro" id="IPR001345">
    <property type="entry name" value="PG/BPGM_mutase_AS"/>
</dbReference>
<keyword evidence="1" id="KW-0378">Hydrolase</keyword>